<dbReference type="AlphaFoldDB" id="A0A4R4E0Z7"/>
<dbReference type="InterPro" id="IPR046146">
    <property type="entry name" value="DUF6148"/>
</dbReference>
<evidence type="ECO:0000313" key="2">
    <source>
        <dbReference type="Proteomes" id="UP000295418"/>
    </source>
</evidence>
<evidence type="ECO:0000313" key="1">
    <source>
        <dbReference type="EMBL" id="TCZ73046.1"/>
    </source>
</evidence>
<name>A0A4R4E0Z7_9BACL</name>
<protein>
    <submittedName>
        <fullName evidence="1">Uncharacterized protein</fullName>
    </submittedName>
</protein>
<gene>
    <name evidence="1" type="ORF">E0485_21750</name>
</gene>
<dbReference type="EMBL" id="SKFG01000035">
    <property type="protein sequence ID" value="TCZ73046.1"/>
    <property type="molecule type" value="Genomic_DNA"/>
</dbReference>
<proteinExistence type="predicted"/>
<sequence length="74" mass="8627">MAWDLETARKHLDAWMEANLAVSTGQSYQIGSRNITRANLSEIQKQILFWRREVDRLENGRSGMRVVRVVPRDV</sequence>
<organism evidence="1 2">
    <name type="scientific">Paenibacillus albiflavus</name>
    <dbReference type="NCBI Taxonomy" id="2545760"/>
    <lineage>
        <taxon>Bacteria</taxon>
        <taxon>Bacillati</taxon>
        <taxon>Bacillota</taxon>
        <taxon>Bacilli</taxon>
        <taxon>Bacillales</taxon>
        <taxon>Paenibacillaceae</taxon>
        <taxon>Paenibacillus</taxon>
    </lineage>
</organism>
<dbReference type="OrthoDB" id="80936at2"/>
<reference evidence="1 2" key="1">
    <citation type="submission" date="2019-03" db="EMBL/GenBank/DDBJ databases">
        <authorList>
            <person name="Kim M.K.M."/>
        </authorList>
    </citation>
    <scope>NUCLEOTIDE SEQUENCE [LARGE SCALE GENOMIC DNA]</scope>
    <source>
        <strain evidence="1 2">18JY21-1</strain>
    </source>
</reference>
<dbReference type="Pfam" id="PF19645">
    <property type="entry name" value="DUF6148"/>
    <property type="match status" value="1"/>
</dbReference>
<keyword evidence="2" id="KW-1185">Reference proteome</keyword>
<dbReference type="Proteomes" id="UP000295418">
    <property type="component" value="Unassembled WGS sequence"/>
</dbReference>
<accession>A0A4R4E0Z7</accession>
<dbReference type="RefSeq" id="WP_132420172.1">
    <property type="nucleotide sequence ID" value="NZ_SKFG01000035.1"/>
</dbReference>
<comment type="caution">
    <text evidence="1">The sequence shown here is derived from an EMBL/GenBank/DDBJ whole genome shotgun (WGS) entry which is preliminary data.</text>
</comment>